<keyword evidence="6" id="KW-0119">Carbohydrate metabolism</keyword>
<dbReference type="STRING" id="930152.SAMN05216565_11437"/>
<proteinExistence type="inferred from homology"/>
<evidence type="ECO:0000256" key="6">
    <source>
        <dbReference type="ARBA" id="ARBA00023277"/>
    </source>
</evidence>
<dbReference type="InterPro" id="IPR010737">
    <property type="entry name" value="4-carb_acid_sugar_kinase_N"/>
</dbReference>
<dbReference type="InterPro" id="IPR042213">
    <property type="entry name" value="NBD_C_sf"/>
</dbReference>
<dbReference type="GO" id="GO:0016301">
    <property type="term" value="F:kinase activity"/>
    <property type="evidence" value="ECO:0007669"/>
    <property type="project" value="UniProtKB-KW"/>
</dbReference>
<evidence type="ECO:0000256" key="1">
    <source>
        <dbReference type="ARBA" id="ARBA00005715"/>
    </source>
</evidence>
<dbReference type="InterPro" id="IPR031475">
    <property type="entry name" value="NBD_C"/>
</dbReference>
<evidence type="ECO:0000313" key="10">
    <source>
        <dbReference type="Proteomes" id="UP000199159"/>
    </source>
</evidence>
<evidence type="ECO:0000256" key="4">
    <source>
        <dbReference type="ARBA" id="ARBA00022777"/>
    </source>
</evidence>
<evidence type="ECO:0000256" key="5">
    <source>
        <dbReference type="ARBA" id="ARBA00022840"/>
    </source>
</evidence>
<comment type="similarity">
    <text evidence="1">Belongs to the four-carbon acid sugar kinase family.</text>
</comment>
<dbReference type="GO" id="GO:0005524">
    <property type="term" value="F:ATP binding"/>
    <property type="evidence" value="ECO:0007669"/>
    <property type="project" value="UniProtKB-KW"/>
</dbReference>
<dbReference type="SUPFAM" id="SSF142764">
    <property type="entry name" value="YgbK-like"/>
    <property type="match status" value="1"/>
</dbReference>
<evidence type="ECO:0000313" key="9">
    <source>
        <dbReference type="EMBL" id="SDP93340.1"/>
    </source>
</evidence>
<sequence>MRISVISDDLTGASDCGGQLVRFGLNVSVVVQEHSERNYDYDAVIYNTDSRSVTGAEAYERVRKICGTIKSGPVDLIYKKIDSTMRGNIGEEINAIFDSFSPDFVIIAPAFPVNGRKVINGIHYLNSVKLENTEVARDPKTPVRESEIKRLIENQSKRKVEHITFQEIHQGYETIMDKLVSCKSNQISYITVDSVQESDLEKLVELIQQTDFSVVWVGSAGLMNYLPEIYGIKQVQQTLPMPTHHEPVLLVVGSVSATGRSQLQHLLNFSDTVGLEMNSAKILQGEDLKGMELLRLLSEAKEAFLQGKNVVLYSSNNMNETREIGDQLGYDAVKISNIISMVLGEIAAKMSRVHDLHYLFLTGGDTAQQVFLQLNANEFILLDEVESGIPLGRVSTDKELFIVTKAGNFGSKEVMLKAVYKLQGREYDEANYRDYHGRCRRSGS</sequence>
<dbReference type="Gene3D" id="3.40.980.20">
    <property type="entry name" value="Four-carbon acid sugar kinase, nucleotide binding domain"/>
    <property type="match status" value="1"/>
</dbReference>
<dbReference type="InterPro" id="IPR037051">
    <property type="entry name" value="4-carb_acid_sugar_kinase_N_sf"/>
</dbReference>
<evidence type="ECO:0000259" key="7">
    <source>
        <dbReference type="Pfam" id="PF07005"/>
    </source>
</evidence>
<dbReference type="Pfam" id="PF17042">
    <property type="entry name" value="NBD_C"/>
    <property type="match status" value="1"/>
</dbReference>
<keyword evidence="3" id="KW-0547">Nucleotide-binding</keyword>
<name>A0A1H0WRL0_9BACI</name>
<evidence type="ECO:0000259" key="8">
    <source>
        <dbReference type="Pfam" id="PF17042"/>
    </source>
</evidence>
<dbReference type="Gene3D" id="3.40.50.10840">
    <property type="entry name" value="Putative sugar-binding, N-terminal domain"/>
    <property type="match status" value="1"/>
</dbReference>
<organism evidence="9 10">
    <name type="scientific">Litchfieldia salsa</name>
    <dbReference type="NCBI Taxonomy" id="930152"/>
    <lineage>
        <taxon>Bacteria</taxon>
        <taxon>Bacillati</taxon>
        <taxon>Bacillota</taxon>
        <taxon>Bacilli</taxon>
        <taxon>Bacillales</taxon>
        <taxon>Bacillaceae</taxon>
        <taxon>Litchfieldia</taxon>
    </lineage>
</organism>
<feature type="domain" description="Four-carbon acid sugar kinase N-terminal" evidence="7">
    <location>
        <begin position="3"/>
        <end position="226"/>
    </location>
</feature>
<keyword evidence="2" id="KW-0808">Transferase</keyword>
<dbReference type="EMBL" id="FNJU01000014">
    <property type="protein sequence ID" value="SDP93340.1"/>
    <property type="molecule type" value="Genomic_DNA"/>
</dbReference>
<dbReference type="Pfam" id="PF07005">
    <property type="entry name" value="SBD_N"/>
    <property type="match status" value="1"/>
</dbReference>
<dbReference type="RefSeq" id="WP_090858550.1">
    <property type="nucleotide sequence ID" value="NZ_FNJU01000014.1"/>
</dbReference>
<evidence type="ECO:0000256" key="3">
    <source>
        <dbReference type="ARBA" id="ARBA00022741"/>
    </source>
</evidence>
<evidence type="ECO:0000256" key="2">
    <source>
        <dbReference type="ARBA" id="ARBA00022679"/>
    </source>
</evidence>
<feature type="domain" description="Four-carbon acid sugar kinase nucleotide binding" evidence="8">
    <location>
        <begin position="249"/>
        <end position="414"/>
    </location>
</feature>
<gene>
    <name evidence="9" type="ORF">SAMN05216565_11437</name>
</gene>
<reference evidence="10" key="1">
    <citation type="submission" date="2016-10" db="EMBL/GenBank/DDBJ databases">
        <authorList>
            <person name="Varghese N."/>
            <person name="Submissions S."/>
        </authorList>
    </citation>
    <scope>NUCLEOTIDE SEQUENCE [LARGE SCALE GENOMIC DNA]</scope>
    <source>
        <strain evidence="10">IBRC-M10078</strain>
    </source>
</reference>
<dbReference type="OrthoDB" id="9778478at2"/>
<keyword evidence="5" id="KW-0067">ATP-binding</keyword>
<dbReference type="AlphaFoldDB" id="A0A1H0WRL0"/>
<dbReference type="Proteomes" id="UP000199159">
    <property type="component" value="Unassembled WGS sequence"/>
</dbReference>
<accession>A0A1H0WRL0</accession>
<protein>
    <submittedName>
        <fullName evidence="9">Uncharacterized conserved protein YgbK, DUF1537 family</fullName>
    </submittedName>
</protein>
<keyword evidence="10" id="KW-1185">Reference proteome</keyword>
<keyword evidence="4" id="KW-0418">Kinase</keyword>